<proteinExistence type="predicted"/>
<organism evidence="3 4">
    <name type="scientific">Tetrahymena thermophila (strain SB210)</name>
    <dbReference type="NCBI Taxonomy" id="312017"/>
    <lineage>
        <taxon>Eukaryota</taxon>
        <taxon>Sar</taxon>
        <taxon>Alveolata</taxon>
        <taxon>Ciliophora</taxon>
        <taxon>Intramacronucleata</taxon>
        <taxon>Oligohymenophorea</taxon>
        <taxon>Hymenostomatida</taxon>
        <taxon>Tetrahymenina</taxon>
        <taxon>Tetrahymenidae</taxon>
        <taxon>Tetrahymena</taxon>
    </lineage>
</organism>
<keyword evidence="4" id="KW-1185">Reference proteome</keyword>
<evidence type="ECO:0000313" key="3">
    <source>
        <dbReference type="EMBL" id="EAR96191.1"/>
    </source>
</evidence>
<dbReference type="EMBL" id="GG662699">
    <property type="protein sequence ID" value="EAR96191.1"/>
    <property type="molecule type" value="Genomic_DNA"/>
</dbReference>
<accession>I7M1E8</accession>
<dbReference type="OrthoDB" id="10249433at2759"/>
<keyword evidence="3" id="KW-0378">Hydrolase</keyword>
<dbReference type="SUPFAM" id="SSF53474">
    <property type="entry name" value="alpha/beta-Hydrolases"/>
    <property type="match status" value="1"/>
</dbReference>
<dbReference type="PANTHER" id="PTHR12277">
    <property type="entry name" value="ALPHA/BETA HYDROLASE DOMAIN-CONTAINING PROTEIN"/>
    <property type="match status" value="1"/>
</dbReference>
<evidence type="ECO:0000313" key="4">
    <source>
        <dbReference type="Proteomes" id="UP000009168"/>
    </source>
</evidence>
<feature type="region of interest" description="Disordered" evidence="1">
    <location>
        <begin position="438"/>
        <end position="465"/>
    </location>
</feature>
<dbReference type="GeneID" id="7843749"/>
<dbReference type="InterPro" id="IPR029058">
    <property type="entry name" value="AB_hydrolase_fold"/>
</dbReference>
<dbReference type="InterPro" id="IPR000073">
    <property type="entry name" value="AB_hydrolase_1"/>
</dbReference>
<dbReference type="KEGG" id="tet:TTHERM_00129680"/>
<dbReference type="eggNOG" id="KOG1552">
    <property type="taxonomic scope" value="Eukaryota"/>
</dbReference>
<feature type="compositionally biased region" description="Low complexity" evidence="1">
    <location>
        <begin position="439"/>
        <end position="465"/>
    </location>
</feature>
<dbReference type="Gene3D" id="3.40.50.1820">
    <property type="entry name" value="alpha/beta hydrolase"/>
    <property type="match status" value="1"/>
</dbReference>
<dbReference type="GO" id="GO:0016787">
    <property type="term" value="F:hydrolase activity"/>
    <property type="evidence" value="ECO:0007669"/>
    <property type="project" value="UniProtKB-KW"/>
</dbReference>
<name>I7M1E8_TETTS</name>
<dbReference type="Proteomes" id="UP000009168">
    <property type="component" value="Unassembled WGS sequence"/>
</dbReference>
<protein>
    <submittedName>
        <fullName evidence="3">Alpha/beta superfamily hydrolase</fullName>
    </submittedName>
</protein>
<dbReference type="Pfam" id="PF00561">
    <property type="entry name" value="Abhydrolase_1"/>
    <property type="match status" value="1"/>
</dbReference>
<evidence type="ECO:0000259" key="2">
    <source>
        <dbReference type="Pfam" id="PF00561"/>
    </source>
</evidence>
<dbReference type="HOGENOM" id="CLU_029375_5_0_1"/>
<dbReference type="STRING" id="312017.I7M1E8"/>
<dbReference type="PANTHER" id="PTHR12277:SF197">
    <property type="entry name" value="CHROMOSOME UNDETERMINED SCAFFOLD_38, WHOLE GENOME SHOTGUN SEQUENCE"/>
    <property type="match status" value="1"/>
</dbReference>
<reference evidence="4" key="1">
    <citation type="journal article" date="2006" name="PLoS Biol.">
        <title>Macronuclear genome sequence of the ciliate Tetrahymena thermophila, a model eukaryote.</title>
        <authorList>
            <person name="Eisen J.A."/>
            <person name="Coyne R.S."/>
            <person name="Wu M."/>
            <person name="Wu D."/>
            <person name="Thiagarajan M."/>
            <person name="Wortman J.R."/>
            <person name="Badger J.H."/>
            <person name="Ren Q."/>
            <person name="Amedeo P."/>
            <person name="Jones K.M."/>
            <person name="Tallon L.J."/>
            <person name="Delcher A.L."/>
            <person name="Salzberg S.L."/>
            <person name="Silva J.C."/>
            <person name="Haas B.J."/>
            <person name="Majoros W.H."/>
            <person name="Farzad M."/>
            <person name="Carlton J.M."/>
            <person name="Smith R.K. Jr."/>
            <person name="Garg J."/>
            <person name="Pearlman R.E."/>
            <person name="Karrer K.M."/>
            <person name="Sun L."/>
            <person name="Manning G."/>
            <person name="Elde N.C."/>
            <person name="Turkewitz A.P."/>
            <person name="Asai D.J."/>
            <person name="Wilkes D.E."/>
            <person name="Wang Y."/>
            <person name="Cai H."/>
            <person name="Collins K."/>
            <person name="Stewart B.A."/>
            <person name="Lee S.R."/>
            <person name="Wilamowska K."/>
            <person name="Weinberg Z."/>
            <person name="Ruzzo W.L."/>
            <person name="Wloga D."/>
            <person name="Gaertig J."/>
            <person name="Frankel J."/>
            <person name="Tsao C.-C."/>
            <person name="Gorovsky M.A."/>
            <person name="Keeling P.J."/>
            <person name="Waller R.F."/>
            <person name="Patron N.J."/>
            <person name="Cherry J.M."/>
            <person name="Stover N.A."/>
            <person name="Krieger C.J."/>
            <person name="del Toro C."/>
            <person name="Ryder H.F."/>
            <person name="Williamson S.C."/>
            <person name="Barbeau R.A."/>
            <person name="Hamilton E.P."/>
            <person name="Orias E."/>
        </authorList>
    </citation>
    <scope>NUCLEOTIDE SEQUENCE [LARGE SCALE GENOMIC DNA]</scope>
    <source>
        <strain evidence="4">SB210</strain>
    </source>
</reference>
<feature type="domain" description="AB hydrolase-1" evidence="2">
    <location>
        <begin position="228"/>
        <end position="328"/>
    </location>
</feature>
<dbReference type="InParanoid" id="I7M1E8"/>
<gene>
    <name evidence="3" type="ORF">TTHERM_00129680</name>
</gene>
<dbReference type="RefSeq" id="XP_001016436.1">
    <property type="nucleotide sequence ID" value="XM_001016436.3"/>
</dbReference>
<evidence type="ECO:0000256" key="1">
    <source>
        <dbReference type="SAM" id="MobiDB-lite"/>
    </source>
</evidence>
<dbReference type="AlphaFoldDB" id="I7M1E8"/>
<sequence length="465" mass="53387">MELNSIIFPAPKCSYTKESRNIIWVESHAINTPIYHQQNINKEQNLCNESEIQAKRSGPFSSCMTGLIDKENEIEVLQNQRNANRSLSCIQGESKNSNQQFHKTLTDRNILCDSQQNQQSPIIQEFTPSHQHSNKKFQYFSDNFNEQENKPQYQQFPQTARESKQKFDEGVIHLNSPIRNNKKHSSMKEMYISSPLRKAAEFGPTLKNATSTSIPCLYLPYFEGSDKLLIYFHGNAEDLGYSYDFVSNLRRYIRVNVLAVEYPGYGLYKGSPNSDQILQDADSIYEFVRTHLKVQSQNIIIFGRSIGSGPACYLAGTRNIGGLILMCPYTSIRNVVKHLAGNLIQYLVAERFRNIDYIKHSKCPILFIHGKMDKLIPYTHSLELMEQVKDRALIHLSPQMTHNEFSMSNDLILPIKTFFCQAKLTIQKQKLVIPPQFFNAPNEQPQQSQQKQSNISAASITKIRQ</sequence>